<dbReference type="InterPro" id="IPR052708">
    <property type="entry name" value="PxpC"/>
</dbReference>
<keyword evidence="1" id="KW-0547">Nucleotide-binding</keyword>
<sequence>MREGDTLTFKGGSGVRSYLAVAGGWDVETVLGSKSTYTRAKLGGYQGRPLKKEDSLNVGSIVTSLRWQGSLPMNLVDEFFSTEKPIRVLWGPQDDYFSEKEKARFLEQSWTVNKDSDRMGYRLDGNPLIHLDKKEIISDGVCQGAIQVPGHGQPIVLLADAQTTGGYPKIATIISSDLGRPAHYKAGDFIQFQSVTYEGAIQIMKERQQQIHFVQDWIQSRERATSHLWHIYIDSKHYRVQVDEKPENQ</sequence>
<proteinExistence type="predicted"/>
<dbReference type="Gene3D" id="2.40.100.10">
    <property type="entry name" value="Cyclophilin-like"/>
    <property type="match status" value="1"/>
</dbReference>
<dbReference type="GO" id="GO:0005524">
    <property type="term" value="F:ATP binding"/>
    <property type="evidence" value="ECO:0007669"/>
    <property type="project" value="UniProtKB-KW"/>
</dbReference>
<dbReference type="InterPro" id="IPR003778">
    <property type="entry name" value="CT_A_B"/>
</dbReference>
<evidence type="ECO:0000256" key="1">
    <source>
        <dbReference type="ARBA" id="ARBA00022741"/>
    </source>
</evidence>
<organism evidence="5">
    <name type="scientific">bioreactor metagenome</name>
    <dbReference type="NCBI Taxonomy" id="1076179"/>
    <lineage>
        <taxon>unclassified sequences</taxon>
        <taxon>metagenomes</taxon>
        <taxon>ecological metagenomes</taxon>
    </lineage>
</organism>
<dbReference type="InterPro" id="IPR029000">
    <property type="entry name" value="Cyclophilin-like_dom_sf"/>
</dbReference>
<dbReference type="EMBL" id="VSSQ01038950">
    <property type="protein sequence ID" value="MPM91957.1"/>
    <property type="molecule type" value="Genomic_DNA"/>
</dbReference>
<dbReference type="AlphaFoldDB" id="A0A645DRK2"/>
<comment type="caution">
    <text evidence="5">The sequence shown here is derived from an EMBL/GenBank/DDBJ whole genome shotgun (WGS) entry which is preliminary data.</text>
</comment>
<dbReference type="PANTHER" id="PTHR43309:SF5">
    <property type="entry name" value="5-OXOPROLINASE SUBUNIT C"/>
    <property type="match status" value="1"/>
</dbReference>
<protein>
    <submittedName>
        <fullName evidence="5">KipI antagonist</fullName>
    </submittedName>
</protein>
<keyword evidence="3" id="KW-0067">ATP-binding</keyword>
<evidence type="ECO:0000313" key="5">
    <source>
        <dbReference type="EMBL" id="MPM91957.1"/>
    </source>
</evidence>
<keyword evidence="2" id="KW-0378">Hydrolase</keyword>
<reference evidence="5" key="1">
    <citation type="submission" date="2019-08" db="EMBL/GenBank/DDBJ databases">
        <authorList>
            <person name="Kucharzyk K."/>
            <person name="Murdoch R.W."/>
            <person name="Higgins S."/>
            <person name="Loffler F."/>
        </authorList>
    </citation>
    <scope>NUCLEOTIDE SEQUENCE</scope>
</reference>
<evidence type="ECO:0000256" key="3">
    <source>
        <dbReference type="ARBA" id="ARBA00022840"/>
    </source>
</evidence>
<dbReference type="SMART" id="SM00797">
    <property type="entry name" value="AHS2"/>
    <property type="match status" value="1"/>
</dbReference>
<evidence type="ECO:0000256" key="2">
    <source>
        <dbReference type="ARBA" id="ARBA00022801"/>
    </source>
</evidence>
<gene>
    <name evidence="5" type="primary">kipA_8</name>
    <name evidence="5" type="ORF">SDC9_139091</name>
</gene>
<evidence type="ECO:0000259" key="4">
    <source>
        <dbReference type="SMART" id="SM00797"/>
    </source>
</evidence>
<feature type="domain" description="Carboxyltransferase" evidence="4">
    <location>
        <begin position="2"/>
        <end position="210"/>
    </location>
</feature>
<accession>A0A645DRK2</accession>
<name>A0A645DRK2_9ZZZZ</name>
<dbReference type="PANTHER" id="PTHR43309">
    <property type="entry name" value="5-OXOPROLINASE SUBUNIT C"/>
    <property type="match status" value="1"/>
</dbReference>
<dbReference type="SUPFAM" id="SSF50891">
    <property type="entry name" value="Cyclophilin-like"/>
    <property type="match status" value="1"/>
</dbReference>
<dbReference type="Pfam" id="PF02626">
    <property type="entry name" value="CT_A_B"/>
    <property type="match status" value="1"/>
</dbReference>
<dbReference type="GO" id="GO:0016787">
    <property type="term" value="F:hydrolase activity"/>
    <property type="evidence" value="ECO:0007669"/>
    <property type="project" value="UniProtKB-KW"/>
</dbReference>